<dbReference type="PANTHER" id="PTHR38782">
    <property type="match status" value="1"/>
</dbReference>
<gene>
    <name evidence="8" type="ORF">NFC81_03665</name>
</gene>
<organism evidence="8">
    <name type="scientific">Salinispirillum sp. LH 10-3-1</name>
    <dbReference type="NCBI Taxonomy" id="2952525"/>
    <lineage>
        <taxon>Bacteria</taxon>
        <taxon>Pseudomonadati</taxon>
        <taxon>Pseudomonadota</taxon>
        <taxon>Gammaproteobacteria</taxon>
        <taxon>Oceanospirillales</taxon>
        <taxon>Saccharospirillaceae</taxon>
        <taxon>Salinispirillum</taxon>
    </lineage>
</organism>
<evidence type="ECO:0000256" key="1">
    <source>
        <dbReference type="ARBA" id="ARBA00004418"/>
    </source>
</evidence>
<dbReference type="PANTHER" id="PTHR38782:SF1">
    <property type="entry name" value="SIGMA-E FACTOR REGULATORY PROTEIN RSEB"/>
    <property type="match status" value="1"/>
</dbReference>
<dbReference type="AlphaFoldDB" id="A0AB38YHU1"/>
<dbReference type="Pfam" id="PF03888">
    <property type="entry name" value="MucB_RseB"/>
    <property type="match status" value="1"/>
</dbReference>
<feature type="domain" description="MucB/RseB N-terminal" evidence="6">
    <location>
        <begin position="26"/>
        <end position="192"/>
    </location>
</feature>
<reference evidence="8" key="1">
    <citation type="submission" date="2022-07" db="EMBL/GenBank/DDBJ databases">
        <title>Complete genome sequence of Salinispirillum sp. LH10-3-1 capable of multiple carbohydrate inversion isolated from a soda lake.</title>
        <authorList>
            <person name="Liu J."/>
            <person name="Zhai Y."/>
            <person name="Zhang H."/>
            <person name="Yang H."/>
            <person name="Qu J."/>
            <person name="Li J."/>
        </authorList>
    </citation>
    <scope>NUCLEOTIDE SEQUENCE</scope>
    <source>
        <strain evidence="8">LH 10-3-1</strain>
    </source>
</reference>
<keyword evidence="3 5" id="KW-0732">Signal</keyword>
<evidence type="ECO:0000256" key="5">
    <source>
        <dbReference type="SAM" id="SignalP"/>
    </source>
</evidence>
<dbReference type="InterPro" id="IPR038484">
    <property type="entry name" value="MucB/RseB_C_sf"/>
</dbReference>
<dbReference type="GO" id="GO:0030288">
    <property type="term" value="C:outer membrane-bounded periplasmic space"/>
    <property type="evidence" value="ECO:0007669"/>
    <property type="project" value="TreeGrafter"/>
</dbReference>
<dbReference type="Gene3D" id="2.50.20.10">
    <property type="entry name" value="Lipoprotein localisation LolA/LolB/LppX"/>
    <property type="match status" value="1"/>
</dbReference>
<protein>
    <submittedName>
        <fullName evidence="8">MucB/RseB C-terminal domain-containing protein</fullName>
    </submittedName>
</protein>
<dbReference type="InterPro" id="IPR005588">
    <property type="entry name" value="MucB_RseB"/>
</dbReference>
<accession>A0AB38YHU1</accession>
<dbReference type="GO" id="GO:0032885">
    <property type="term" value="P:regulation of polysaccharide biosynthetic process"/>
    <property type="evidence" value="ECO:0007669"/>
    <property type="project" value="TreeGrafter"/>
</dbReference>
<name>A0AB38YHU1_9GAMM</name>
<dbReference type="EMBL" id="CP101717">
    <property type="protein sequence ID" value="WLD58895.1"/>
    <property type="molecule type" value="Genomic_DNA"/>
</dbReference>
<dbReference type="PIRSF" id="PIRSF005427">
    <property type="entry name" value="RseB"/>
    <property type="match status" value="1"/>
</dbReference>
<evidence type="ECO:0000256" key="3">
    <source>
        <dbReference type="ARBA" id="ARBA00022729"/>
    </source>
</evidence>
<sequence>MKIWLRVFAITLGLTGSALAQLPDPAAWASEWVHSTRTQDYSGTVSISGASGMNTYQLWHQYRDGEEEERMRRMDGPLLEVIRRNEDLTCWHGPGADVPADHALPSSPFAQLLHLEPELMAEHYQVALVREDRVAGRAAKLYELSHRAEPSLHRHRLWLDDASRILLRYQVVDQQGVILSEARFSDIEIGAVQMPRSFTSQFPNAFWHRYQVQNVRQSRDAAEVWAPGYMPAGFTLRVEERRGDGWYQLWSDGVVKLSIMVDPMGDAMPMNTSERRGANTLVAQVHGPWQVVLIGILPEATVQRIASEIGWK</sequence>
<feature type="domain" description="MucB/RseB C-terminal" evidence="7">
    <location>
        <begin position="221"/>
        <end position="309"/>
    </location>
</feature>
<dbReference type="CDD" id="cd16327">
    <property type="entry name" value="RseB"/>
    <property type="match status" value="1"/>
</dbReference>
<dbReference type="RefSeq" id="WP_304996183.1">
    <property type="nucleotide sequence ID" value="NZ_CP101717.1"/>
</dbReference>
<dbReference type="GO" id="GO:0045152">
    <property type="term" value="F:antisigma factor binding"/>
    <property type="evidence" value="ECO:0007669"/>
    <property type="project" value="TreeGrafter"/>
</dbReference>
<comment type="similarity">
    <text evidence="2">Belongs to the RseB family.</text>
</comment>
<dbReference type="Pfam" id="PF17188">
    <property type="entry name" value="MucB_RseB_C"/>
    <property type="match status" value="1"/>
</dbReference>
<dbReference type="InterPro" id="IPR033436">
    <property type="entry name" value="MucB/RseB_C"/>
</dbReference>
<dbReference type="Gene3D" id="3.30.200.100">
    <property type="entry name" value="MucB/RseB, C-terminal domain"/>
    <property type="match status" value="1"/>
</dbReference>
<comment type="subcellular location">
    <subcellularLocation>
        <location evidence="1">Periplasm</location>
    </subcellularLocation>
</comment>
<dbReference type="InterPro" id="IPR033434">
    <property type="entry name" value="MucB/RseB_N"/>
</dbReference>
<evidence type="ECO:0000256" key="2">
    <source>
        <dbReference type="ARBA" id="ARBA00008150"/>
    </source>
</evidence>
<evidence type="ECO:0000256" key="4">
    <source>
        <dbReference type="ARBA" id="ARBA00022764"/>
    </source>
</evidence>
<keyword evidence="4" id="KW-0574">Periplasm</keyword>
<proteinExistence type="inferred from homology"/>
<feature type="chain" id="PRO_5044187468" evidence="5">
    <location>
        <begin position="21"/>
        <end position="312"/>
    </location>
</feature>
<feature type="signal peptide" evidence="5">
    <location>
        <begin position="1"/>
        <end position="20"/>
    </location>
</feature>
<evidence type="ECO:0000313" key="8">
    <source>
        <dbReference type="EMBL" id="WLD58895.1"/>
    </source>
</evidence>
<evidence type="ECO:0000259" key="7">
    <source>
        <dbReference type="Pfam" id="PF17188"/>
    </source>
</evidence>
<evidence type="ECO:0000259" key="6">
    <source>
        <dbReference type="Pfam" id="PF03888"/>
    </source>
</evidence>